<keyword evidence="5" id="KW-1185">Reference proteome</keyword>
<dbReference type="InterPro" id="IPR049492">
    <property type="entry name" value="BD-FAE-like_dom"/>
</dbReference>
<protein>
    <submittedName>
        <fullName evidence="4">Alpha/beta hydrolase</fullName>
    </submittedName>
</protein>
<dbReference type="Proteomes" id="UP000239352">
    <property type="component" value="Unassembled WGS sequence"/>
</dbReference>
<dbReference type="AlphaFoldDB" id="A0A2T0GWN9"/>
<dbReference type="InterPro" id="IPR050300">
    <property type="entry name" value="GDXG_lipolytic_enzyme"/>
</dbReference>
<dbReference type="InterPro" id="IPR029058">
    <property type="entry name" value="AB_hydrolase_fold"/>
</dbReference>
<dbReference type="STRING" id="1050202.GCA_000384035_01442"/>
<reference evidence="4 5" key="1">
    <citation type="submission" date="2018-03" db="EMBL/GenBank/DDBJ databases">
        <title>Actinopolyspora mortivallis from Sahara, screening for active biomolecules.</title>
        <authorList>
            <person name="Selama O."/>
            <person name="Wellington E.M.H."/>
            <person name="Hacene H."/>
        </authorList>
    </citation>
    <scope>NUCLEOTIDE SEQUENCE [LARGE SCALE GENOMIC DNA]</scope>
    <source>
        <strain evidence="4 5">M5A</strain>
    </source>
</reference>
<sequence>MNEANEARPTLRSLVVAPHPDEAALPAAAVRDAGVRTLRGVPYAEVNGSRPLELDLWLPARTNTPAPLVLFVHGGAWMRGRRDDMGPRTRDWNPGPFARLAAEGLAVACLDYRLSGEAVFPAQVDDLHSALRWLTLRRDELGIDTTRTVAWGESAGGHLAALLALTRPTPPLRGAVIWYGPGGDLTAERENYSPWDPDTPEARMLGAAPASDPPWAHTASPSARAHPQAPPFLLVHGERDTMVPCSHSRELAAALRHQGVSAELRTLPGCEHGWYGASEEEVEDVFARSLAFAARVLG</sequence>
<evidence type="ECO:0000313" key="4">
    <source>
        <dbReference type="EMBL" id="PRW63522.1"/>
    </source>
</evidence>
<dbReference type="FunCoup" id="A0A2T0GWN9">
    <property type="interactions" value="64"/>
</dbReference>
<gene>
    <name evidence="4" type="ORF">CEP50_10010</name>
</gene>
<dbReference type="RefSeq" id="WP_106113673.1">
    <property type="nucleotide sequence ID" value="NZ_PVSR01000013.1"/>
</dbReference>
<evidence type="ECO:0000313" key="5">
    <source>
        <dbReference type="Proteomes" id="UP000239352"/>
    </source>
</evidence>
<name>A0A2T0GWN9_ACTMO</name>
<dbReference type="GO" id="GO:0016787">
    <property type="term" value="F:hydrolase activity"/>
    <property type="evidence" value="ECO:0007669"/>
    <property type="project" value="UniProtKB-KW"/>
</dbReference>
<feature type="domain" description="BD-FAE-like" evidence="3">
    <location>
        <begin position="54"/>
        <end position="255"/>
    </location>
</feature>
<organism evidence="4 5">
    <name type="scientific">Actinopolyspora mortivallis</name>
    <dbReference type="NCBI Taxonomy" id="33906"/>
    <lineage>
        <taxon>Bacteria</taxon>
        <taxon>Bacillati</taxon>
        <taxon>Actinomycetota</taxon>
        <taxon>Actinomycetes</taxon>
        <taxon>Actinopolysporales</taxon>
        <taxon>Actinopolysporaceae</taxon>
        <taxon>Actinopolyspora</taxon>
    </lineage>
</organism>
<keyword evidence="1 4" id="KW-0378">Hydrolase</keyword>
<dbReference type="PANTHER" id="PTHR48081">
    <property type="entry name" value="AB HYDROLASE SUPERFAMILY PROTEIN C4A8.06C"/>
    <property type="match status" value="1"/>
</dbReference>
<accession>A0A2T0GWN9</accession>
<evidence type="ECO:0000259" key="3">
    <source>
        <dbReference type="Pfam" id="PF20434"/>
    </source>
</evidence>
<dbReference type="Pfam" id="PF20434">
    <property type="entry name" value="BD-FAE"/>
    <property type="match status" value="1"/>
</dbReference>
<evidence type="ECO:0000256" key="2">
    <source>
        <dbReference type="SAM" id="MobiDB-lite"/>
    </source>
</evidence>
<comment type="caution">
    <text evidence="4">The sequence shown here is derived from an EMBL/GenBank/DDBJ whole genome shotgun (WGS) entry which is preliminary data.</text>
</comment>
<dbReference type="SUPFAM" id="SSF53474">
    <property type="entry name" value="alpha/beta-Hydrolases"/>
    <property type="match status" value="1"/>
</dbReference>
<evidence type="ECO:0000256" key="1">
    <source>
        <dbReference type="ARBA" id="ARBA00022801"/>
    </source>
</evidence>
<dbReference type="Gene3D" id="3.40.50.1820">
    <property type="entry name" value="alpha/beta hydrolase"/>
    <property type="match status" value="1"/>
</dbReference>
<dbReference type="InParanoid" id="A0A2T0GWN9"/>
<proteinExistence type="predicted"/>
<dbReference type="EMBL" id="PVSR01000013">
    <property type="protein sequence ID" value="PRW63522.1"/>
    <property type="molecule type" value="Genomic_DNA"/>
</dbReference>
<feature type="region of interest" description="Disordered" evidence="2">
    <location>
        <begin position="208"/>
        <end position="227"/>
    </location>
</feature>
<dbReference type="PANTHER" id="PTHR48081:SF13">
    <property type="entry name" value="ALPHA_BETA HYDROLASE"/>
    <property type="match status" value="1"/>
</dbReference>